<dbReference type="AlphaFoldDB" id="A0A8S9LKE5"/>
<gene>
    <name evidence="2" type="ORF">F2Q68_00043724</name>
</gene>
<protein>
    <submittedName>
        <fullName evidence="2">Uncharacterized protein</fullName>
    </submittedName>
</protein>
<dbReference type="EMBL" id="QGKW02000276">
    <property type="protein sequence ID" value="KAF2606501.1"/>
    <property type="molecule type" value="Genomic_DNA"/>
</dbReference>
<dbReference type="Proteomes" id="UP000712281">
    <property type="component" value="Unassembled WGS sequence"/>
</dbReference>
<organism evidence="2 3">
    <name type="scientific">Brassica cretica</name>
    <name type="common">Mustard</name>
    <dbReference type="NCBI Taxonomy" id="69181"/>
    <lineage>
        <taxon>Eukaryota</taxon>
        <taxon>Viridiplantae</taxon>
        <taxon>Streptophyta</taxon>
        <taxon>Embryophyta</taxon>
        <taxon>Tracheophyta</taxon>
        <taxon>Spermatophyta</taxon>
        <taxon>Magnoliopsida</taxon>
        <taxon>eudicotyledons</taxon>
        <taxon>Gunneridae</taxon>
        <taxon>Pentapetalae</taxon>
        <taxon>rosids</taxon>
        <taxon>malvids</taxon>
        <taxon>Brassicales</taxon>
        <taxon>Brassicaceae</taxon>
        <taxon>Brassiceae</taxon>
        <taxon>Brassica</taxon>
    </lineage>
</organism>
<comment type="caution">
    <text evidence="2">The sequence shown here is derived from an EMBL/GenBank/DDBJ whole genome shotgun (WGS) entry which is preliminary data.</text>
</comment>
<feature type="compositionally biased region" description="Basic and acidic residues" evidence="1">
    <location>
        <begin position="1"/>
        <end position="10"/>
    </location>
</feature>
<evidence type="ECO:0000256" key="1">
    <source>
        <dbReference type="SAM" id="MobiDB-lite"/>
    </source>
</evidence>
<accession>A0A8S9LKE5</accession>
<feature type="region of interest" description="Disordered" evidence="1">
    <location>
        <begin position="1"/>
        <end position="23"/>
    </location>
</feature>
<evidence type="ECO:0000313" key="3">
    <source>
        <dbReference type="Proteomes" id="UP000712281"/>
    </source>
</evidence>
<evidence type="ECO:0000313" key="2">
    <source>
        <dbReference type="EMBL" id="KAF2606501.1"/>
    </source>
</evidence>
<proteinExistence type="predicted"/>
<name>A0A8S9LKE5_BRACR</name>
<reference evidence="2" key="1">
    <citation type="submission" date="2019-12" db="EMBL/GenBank/DDBJ databases">
        <title>Genome sequencing and annotation of Brassica cretica.</title>
        <authorList>
            <person name="Studholme D.J."/>
            <person name="Sarris P.F."/>
        </authorList>
    </citation>
    <scope>NUCLEOTIDE SEQUENCE</scope>
    <source>
        <strain evidence="2">PFS-001/15</strain>
        <tissue evidence="2">Leaf</tissue>
    </source>
</reference>
<sequence length="81" mass="9235">MDHVRSREVNWGRTGGKEAGLGPYTQPHHSVIYVVSLASLTNRDELLLINAKEMSGVIGTYHSIQTQNNRLSYYPWSELKY</sequence>